<gene>
    <name evidence="4" type="ORF">HG542_21820</name>
</gene>
<dbReference type="PRINTS" id="PR00080">
    <property type="entry name" value="SDRFAMILY"/>
</dbReference>
<reference evidence="4 5" key="1">
    <citation type="submission" date="2020-04" db="EMBL/GenBank/DDBJ databases">
        <title>Draft Genome Sequence of Streptomyces morookaense DSM 40503, an 8-azaguanine-producing strain.</title>
        <authorList>
            <person name="Qi J."/>
            <person name="Gao J.-M."/>
        </authorList>
    </citation>
    <scope>NUCLEOTIDE SEQUENCE [LARGE SCALE GENOMIC DNA]</scope>
    <source>
        <strain evidence="4 5">DSM 40503</strain>
    </source>
</reference>
<dbReference type="Proteomes" id="UP000587462">
    <property type="component" value="Unassembled WGS sequence"/>
</dbReference>
<dbReference type="InterPro" id="IPR036291">
    <property type="entry name" value="NAD(P)-bd_dom_sf"/>
</dbReference>
<evidence type="ECO:0000313" key="5">
    <source>
        <dbReference type="Proteomes" id="UP000587462"/>
    </source>
</evidence>
<dbReference type="CDD" id="cd05233">
    <property type="entry name" value="SDR_c"/>
    <property type="match status" value="1"/>
</dbReference>
<dbReference type="InterPro" id="IPR020904">
    <property type="entry name" value="Sc_DH/Rdtase_CS"/>
</dbReference>
<dbReference type="PRINTS" id="PR00081">
    <property type="entry name" value="GDHRDH"/>
</dbReference>
<dbReference type="SUPFAM" id="SSF51735">
    <property type="entry name" value="NAD(P)-binding Rossmann-fold domains"/>
    <property type="match status" value="1"/>
</dbReference>
<comment type="similarity">
    <text evidence="1">Belongs to the short-chain dehydrogenases/reductases (SDR) family.</text>
</comment>
<name>A0A7Y7B7E1_STRMO</name>
<dbReference type="PANTHER" id="PTHR42760">
    <property type="entry name" value="SHORT-CHAIN DEHYDROGENASES/REDUCTASES FAMILY MEMBER"/>
    <property type="match status" value="1"/>
</dbReference>
<evidence type="ECO:0000256" key="2">
    <source>
        <dbReference type="ARBA" id="ARBA00023002"/>
    </source>
</evidence>
<comment type="caution">
    <text evidence="4">The sequence shown here is derived from an EMBL/GenBank/DDBJ whole genome shotgun (WGS) entry which is preliminary data.</text>
</comment>
<keyword evidence="5" id="KW-1185">Reference proteome</keyword>
<dbReference type="SMART" id="SM00822">
    <property type="entry name" value="PKS_KR"/>
    <property type="match status" value="1"/>
</dbReference>
<dbReference type="FunFam" id="3.40.50.720:FF:000084">
    <property type="entry name" value="Short-chain dehydrogenase reductase"/>
    <property type="match status" value="1"/>
</dbReference>
<proteinExistence type="inferred from homology"/>
<sequence>MHTHPTFRLDGTHALVTGASRGIGRAIALALAEAGADVAITARNTTALDALAEDIAAQGHRALALTCDATNLDQITACVQDALTGLGHIDILVNAAGVIPSFGPFLDLPEDDWNTILETNFLSTVRFCRLVGPHLLERGRGSVINMSSVAGVRGVPSLSHYAATKAALISLSRSLAAEWAQGGVRVNAVCPGWTRTKMTAQVSGNTELSGILTQAVPAQRWGEVDDLVGTAIYLASDASRFVTGQTLTVDGGLTAYEGGPGMLGMTTFGRVQNTT</sequence>
<dbReference type="RefSeq" id="WP_171084019.1">
    <property type="nucleotide sequence ID" value="NZ_BNBU01000008.1"/>
</dbReference>
<organism evidence="4 5">
    <name type="scientific">Streptomyces morookaense</name>
    <name type="common">Streptoverticillium morookaense</name>
    <dbReference type="NCBI Taxonomy" id="1970"/>
    <lineage>
        <taxon>Bacteria</taxon>
        <taxon>Bacillati</taxon>
        <taxon>Actinomycetota</taxon>
        <taxon>Actinomycetes</taxon>
        <taxon>Kitasatosporales</taxon>
        <taxon>Streptomycetaceae</taxon>
        <taxon>Streptomyces</taxon>
    </lineage>
</organism>
<feature type="domain" description="Ketoreductase" evidence="3">
    <location>
        <begin position="12"/>
        <end position="196"/>
    </location>
</feature>
<evidence type="ECO:0000256" key="1">
    <source>
        <dbReference type="ARBA" id="ARBA00006484"/>
    </source>
</evidence>
<dbReference type="InterPro" id="IPR002347">
    <property type="entry name" value="SDR_fam"/>
</dbReference>
<dbReference type="AlphaFoldDB" id="A0A7Y7B7E1"/>
<dbReference type="EMBL" id="JABBXF010000049">
    <property type="protein sequence ID" value="NVK80275.1"/>
    <property type="molecule type" value="Genomic_DNA"/>
</dbReference>
<evidence type="ECO:0000259" key="3">
    <source>
        <dbReference type="SMART" id="SM00822"/>
    </source>
</evidence>
<dbReference type="Gene3D" id="3.40.50.720">
    <property type="entry name" value="NAD(P)-binding Rossmann-like Domain"/>
    <property type="match status" value="1"/>
</dbReference>
<dbReference type="PROSITE" id="PS00061">
    <property type="entry name" value="ADH_SHORT"/>
    <property type="match status" value="1"/>
</dbReference>
<dbReference type="GO" id="GO:0016616">
    <property type="term" value="F:oxidoreductase activity, acting on the CH-OH group of donors, NAD or NADP as acceptor"/>
    <property type="evidence" value="ECO:0007669"/>
    <property type="project" value="TreeGrafter"/>
</dbReference>
<dbReference type="NCBIfam" id="NF005559">
    <property type="entry name" value="PRK07231.1"/>
    <property type="match status" value="1"/>
</dbReference>
<accession>A0A7Y7B7E1</accession>
<dbReference type="Pfam" id="PF13561">
    <property type="entry name" value="adh_short_C2"/>
    <property type="match status" value="1"/>
</dbReference>
<dbReference type="InterPro" id="IPR057326">
    <property type="entry name" value="KR_dom"/>
</dbReference>
<evidence type="ECO:0000313" key="4">
    <source>
        <dbReference type="EMBL" id="NVK80275.1"/>
    </source>
</evidence>
<keyword evidence="2" id="KW-0560">Oxidoreductase</keyword>
<protein>
    <submittedName>
        <fullName evidence="4">SDR family oxidoreductase</fullName>
    </submittedName>
</protein>